<evidence type="ECO:0000313" key="11">
    <source>
        <dbReference type="Proteomes" id="UP000314986"/>
    </source>
</evidence>
<dbReference type="InParanoid" id="A0A4W3GXG7"/>
<dbReference type="Gene3D" id="3.30.160.60">
    <property type="entry name" value="Classic Zinc Finger"/>
    <property type="match status" value="1"/>
</dbReference>
<accession>A0A4W3GXG7</accession>
<reference evidence="11" key="3">
    <citation type="journal article" date="2014" name="Nature">
        <title>Elephant shark genome provides unique insights into gnathostome evolution.</title>
        <authorList>
            <consortium name="International Elephant Shark Genome Sequencing Consortium"/>
            <person name="Venkatesh B."/>
            <person name="Lee A.P."/>
            <person name="Ravi V."/>
            <person name="Maurya A.K."/>
            <person name="Lian M.M."/>
            <person name="Swann J.B."/>
            <person name="Ohta Y."/>
            <person name="Flajnik M.F."/>
            <person name="Sutoh Y."/>
            <person name="Kasahara M."/>
            <person name="Hoon S."/>
            <person name="Gangu V."/>
            <person name="Roy S.W."/>
            <person name="Irimia M."/>
            <person name="Korzh V."/>
            <person name="Kondrychyn I."/>
            <person name="Lim Z.W."/>
            <person name="Tay B.H."/>
            <person name="Tohari S."/>
            <person name="Kong K.W."/>
            <person name="Ho S."/>
            <person name="Lorente-Galdos B."/>
            <person name="Quilez J."/>
            <person name="Marques-Bonet T."/>
            <person name="Raney B.J."/>
            <person name="Ingham P.W."/>
            <person name="Tay A."/>
            <person name="Hillier L.W."/>
            <person name="Minx P."/>
            <person name="Boehm T."/>
            <person name="Wilson R.K."/>
            <person name="Brenner S."/>
            <person name="Warren W.C."/>
        </authorList>
    </citation>
    <scope>NUCLEOTIDE SEQUENCE [LARGE SCALE GENOMIC DNA]</scope>
</reference>
<keyword evidence="3" id="KW-0677">Repeat</keyword>
<evidence type="ECO:0000259" key="9">
    <source>
        <dbReference type="PROSITE" id="PS52027"/>
    </source>
</evidence>
<reference evidence="10" key="5">
    <citation type="submission" date="2025-09" db="UniProtKB">
        <authorList>
            <consortium name="Ensembl"/>
        </authorList>
    </citation>
    <scope>IDENTIFICATION</scope>
</reference>
<dbReference type="STRING" id="7868.ENSCMIP00000002594"/>
<dbReference type="InterPro" id="IPR026319">
    <property type="entry name" value="ZC2HC1A/B-like"/>
</dbReference>
<dbReference type="Pfam" id="PF13913">
    <property type="entry name" value="zf-C2HC_2"/>
    <property type="match status" value="2"/>
</dbReference>
<dbReference type="Proteomes" id="UP000314986">
    <property type="component" value="Unassembled WGS sequence"/>
</dbReference>
<dbReference type="OMA" id="ARHEQIC"/>
<evidence type="ECO:0000256" key="2">
    <source>
        <dbReference type="ARBA" id="ARBA00022723"/>
    </source>
</evidence>
<keyword evidence="4 7" id="KW-0863">Zinc-finger</keyword>
<feature type="domain" description="C2HC/C3H-type" evidence="9">
    <location>
        <begin position="118"/>
        <end position="147"/>
    </location>
</feature>
<dbReference type="PANTHER" id="PTHR13555:SF25">
    <property type="entry name" value="ZINC FINGER C2HC DOMAIN-CONTAINING PROTEIN 1A"/>
    <property type="match status" value="1"/>
</dbReference>
<protein>
    <recommendedName>
        <fullName evidence="6">Zinc finger C2HC domain-containing protein 1A</fullName>
    </recommendedName>
</protein>
<keyword evidence="11" id="KW-1185">Reference proteome</keyword>
<sequence length="328" mass="36294">MDDVWVSDGTPLQNDLVPCRICGRTFIAATRLKHEPICQKNTAKRRRAFDSSRQRAEGTDISTLKPLKPRPEPPKKPSNWRRKHEEFITTIRAAKGLTQVMKEGRPLPPPPPPSYNPDYIQCPYCQRRFSQSAADRHISFCKEQSARITKPKLAAVKGKPAAQTQFKSPVLKKTNSPSSTPPASTRIPLPSVSGKTVSGFATPKGNTSPASEYKLREGSPAKRLGAINHPTGGASGIRARTLTPPSVTRNITSTALVNRKKGYNAENYTRNNIKSGFDTGDDSLTLNDRSIKSSDQNQLSRFCHDCGTKYPVEWAKFCCECGVRRMTL</sequence>
<evidence type="ECO:0000256" key="8">
    <source>
        <dbReference type="SAM" id="MobiDB-lite"/>
    </source>
</evidence>
<name>A0A4W3GXG7_CALMI</name>
<evidence type="ECO:0000256" key="1">
    <source>
        <dbReference type="ARBA" id="ARBA00010843"/>
    </source>
</evidence>
<evidence type="ECO:0000256" key="7">
    <source>
        <dbReference type="PROSITE-ProRule" id="PRU01371"/>
    </source>
</evidence>
<feature type="compositionally biased region" description="Low complexity" evidence="8">
    <location>
        <begin position="174"/>
        <end position="185"/>
    </location>
</feature>
<comment type="similarity">
    <text evidence="1">Belongs to the ZC2HC1 family.</text>
</comment>
<feature type="region of interest" description="Disordered" evidence="8">
    <location>
        <begin position="42"/>
        <end position="82"/>
    </location>
</feature>
<feature type="domain" description="C2HC/C3H-type" evidence="9">
    <location>
        <begin position="15"/>
        <end position="44"/>
    </location>
</feature>
<dbReference type="GeneTree" id="ENSGT00940000159419"/>
<evidence type="ECO:0000313" key="10">
    <source>
        <dbReference type="Ensembl" id="ENSCMIP00000002594.1"/>
    </source>
</evidence>
<dbReference type="CTD" id="51101"/>
<dbReference type="RefSeq" id="XP_007894985.1">
    <property type="nucleotide sequence ID" value="XM_007896794.2"/>
</dbReference>
<organism evidence="10 11">
    <name type="scientific">Callorhinchus milii</name>
    <name type="common">Ghost shark</name>
    <dbReference type="NCBI Taxonomy" id="7868"/>
    <lineage>
        <taxon>Eukaryota</taxon>
        <taxon>Metazoa</taxon>
        <taxon>Chordata</taxon>
        <taxon>Craniata</taxon>
        <taxon>Vertebrata</taxon>
        <taxon>Chondrichthyes</taxon>
        <taxon>Holocephali</taxon>
        <taxon>Chimaeriformes</taxon>
        <taxon>Callorhinchidae</taxon>
        <taxon>Callorhinchus</taxon>
    </lineage>
</organism>
<dbReference type="GO" id="GO:0008270">
    <property type="term" value="F:zinc ion binding"/>
    <property type="evidence" value="ECO:0007669"/>
    <property type="project" value="UniProtKB-KW"/>
</dbReference>
<dbReference type="KEGG" id="cmk:103180759"/>
<evidence type="ECO:0000256" key="6">
    <source>
        <dbReference type="ARBA" id="ARBA00041098"/>
    </source>
</evidence>
<dbReference type="PANTHER" id="PTHR13555">
    <property type="entry name" value="C2H2 ZINC FINGER CGI-62-RELATED"/>
    <property type="match status" value="1"/>
</dbReference>
<feature type="compositionally biased region" description="Basic and acidic residues" evidence="8">
    <location>
        <begin position="48"/>
        <end position="58"/>
    </location>
</feature>
<dbReference type="InterPro" id="IPR049899">
    <property type="entry name" value="Znf_C2HC_C3H"/>
</dbReference>
<keyword evidence="2" id="KW-0479">Metal-binding</keyword>
<reference evidence="10" key="4">
    <citation type="submission" date="2025-08" db="UniProtKB">
        <authorList>
            <consortium name="Ensembl"/>
        </authorList>
    </citation>
    <scope>IDENTIFICATION</scope>
</reference>
<dbReference type="AlphaFoldDB" id="A0A4W3GXG7"/>
<proteinExistence type="inferred from homology"/>
<reference evidence="11" key="1">
    <citation type="journal article" date="2006" name="Science">
        <title>Ancient noncoding elements conserved in the human genome.</title>
        <authorList>
            <person name="Venkatesh B."/>
            <person name="Kirkness E.F."/>
            <person name="Loh Y.H."/>
            <person name="Halpern A.L."/>
            <person name="Lee A.P."/>
            <person name="Johnson J."/>
            <person name="Dandona N."/>
            <person name="Viswanathan L.D."/>
            <person name="Tay A."/>
            <person name="Venter J.C."/>
            <person name="Strausberg R.L."/>
            <person name="Brenner S."/>
        </authorList>
    </citation>
    <scope>NUCLEOTIDE SEQUENCE [LARGE SCALE GENOMIC DNA]</scope>
</reference>
<gene>
    <name evidence="10" type="primary">zc2hc1a</name>
</gene>
<dbReference type="GeneID" id="103180759"/>
<reference evidence="11" key="2">
    <citation type="journal article" date="2007" name="PLoS Biol.">
        <title>Survey sequencing and comparative analysis of the elephant shark (Callorhinchus milii) genome.</title>
        <authorList>
            <person name="Venkatesh B."/>
            <person name="Kirkness E.F."/>
            <person name="Loh Y.H."/>
            <person name="Halpern A.L."/>
            <person name="Lee A.P."/>
            <person name="Johnson J."/>
            <person name="Dandona N."/>
            <person name="Viswanathan L.D."/>
            <person name="Tay A."/>
            <person name="Venter J.C."/>
            <person name="Strausberg R.L."/>
            <person name="Brenner S."/>
        </authorList>
    </citation>
    <scope>NUCLEOTIDE SEQUENCE [LARGE SCALE GENOMIC DNA]</scope>
</reference>
<evidence type="ECO:0000256" key="5">
    <source>
        <dbReference type="ARBA" id="ARBA00022833"/>
    </source>
</evidence>
<feature type="region of interest" description="Disordered" evidence="8">
    <location>
        <begin position="156"/>
        <end position="213"/>
    </location>
</feature>
<evidence type="ECO:0000256" key="4">
    <source>
        <dbReference type="ARBA" id="ARBA00022771"/>
    </source>
</evidence>
<evidence type="ECO:0000256" key="3">
    <source>
        <dbReference type="ARBA" id="ARBA00022737"/>
    </source>
</evidence>
<dbReference type="OrthoDB" id="10066537at2759"/>
<dbReference type="PROSITE" id="PS52027">
    <property type="entry name" value="ZF_C2HC_C3H"/>
    <property type="match status" value="2"/>
</dbReference>
<dbReference type="Ensembl" id="ENSCMIT00000002684.1">
    <property type="protein sequence ID" value="ENSCMIP00000002594.1"/>
    <property type="gene ID" value="ENSCMIG00000001537.1"/>
</dbReference>
<keyword evidence="5" id="KW-0862">Zinc</keyword>